<keyword evidence="3" id="KW-1185">Reference proteome</keyword>
<evidence type="ECO:0000313" key="3">
    <source>
        <dbReference type="Proteomes" id="UP000281553"/>
    </source>
</evidence>
<name>A0A3P6SD55_DIBLA</name>
<dbReference type="Proteomes" id="UP000281553">
    <property type="component" value="Unassembled WGS sequence"/>
</dbReference>
<dbReference type="AlphaFoldDB" id="A0A3P6SD55"/>
<evidence type="ECO:0000313" key="2">
    <source>
        <dbReference type="EMBL" id="VDK52291.1"/>
    </source>
</evidence>
<feature type="region of interest" description="Disordered" evidence="1">
    <location>
        <begin position="1"/>
        <end position="37"/>
    </location>
</feature>
<organism evidence="2 3">
    <name type="scientific">Dibothriocephalus latus</name>
    <name type="common">Fish tapeworm</name>
    <name type="synonym">Diphyllobothrium latum</name>
    <dbReference type="NCBI Taxonomy" id="60516"/>
    <lineage>
        <taxon>Eukaryota</taxon>
        <taxon>Metazoa</taxon>
        <taxon>Spiralia</taxon>
        <taxon>Lophotrochozoa</taxon>
        <taxon>Platyhelminthes</taxon>
        <taxon>Cestoda</taxon>
        <taxon>Eucestoda</taxon>
        <taxon>Diphyllobothriidea</taxon>
        <taxon>Diphyllobothriidae</taxon>
        <taxon>Dibothriocephalus</taxon>
    </lineage>
</organism>
<sequence length="78" mass="8643">MRKRRKRELLPEPAGAQFGLSSESDSDSESTSSTDEYADELTACRKDGLVSESDFKTLVAQVDADLEVCILFLCGFEF</sequence>
<gene>
    <name evidence="2" type="ORF">DILT_LOCUS1899</name>
</gene>
<evidence type="ECO:0000256" key="1">
    <source>
        <dbReference type="SAM" id="MobiDB-lite"/>
    </source>
</evidence>
<protein>
    <submittedName>
        <fullName evidence="2">Uncharacterized protein</fullName>
    </submittedName>
</protein>
<proteinExistence type="predicted"/>
<dbReference type="EMBL" id="UYRU01016761">
    <property type="protein sequence ID" value="VDK52291.1"/>
    <property type="molecule type" value="Genomic_DNA"/>
</dbReference>
<accession>A0A3P6SD55</accession>
<reference evidence="2 3" key="1">
    <citation type="submission" date="2018-11" db="EMBL/GenBank/DDBJ databases">
        <authorList>
            <consortium name="Pathogen Informatics"/>
        </authorList>
    </citation>
    <scope>NUCLEOTIDE SEQUENCE [LARGE SCALE GENOMIC DNA]</scope>
</reference>